<comment type="subcellular location">
    <subcellularLocation>
        <location evidence="1">Cell inner membrane</location>
        <topology evidence="1">Single-pass membrane protein</topology>
    </subcellularLocation>
</comment>
<evidence type="ECO:0000256" key="6">
    <source>
        <dbReference type="ARBA" id="ARBA00022989"/>
    </source>
</evidence>
<comment type="similarity">
    <text evidence="2">Belongs to the ElaB/YgaM/YqjD family.</text>
</comment>
<dbReference type="PANTHER" id="PTHR35893:SF3">
    <property type="entry name" value="INNER MEMBRANE PROTEIN"/>
    <property type="match status" value="1"/>
</dbReference>
<evidence type="ECO:0000256" key="8">
    <source>
        <dbReference type="SAM" id="Coils"/>
    </source>
</evidence>
<evidence type="ECO:0000256" key="7">
    <source>
        <dbReference type="ARBA" id="ARBA00023136"/>
    </source>
</evidence>
<keyword evidence="5" id="KW-0812">Transmembrane</keyword>
<dbReference type="PANTHER" id="PTHR35893">
    <property type="entry name" value="INNER MEMBRANE PROTEIN-RELATED"/>
    <property type="match status" value="1"/>
</dbReference>
<accession>A0AAD0XGA3</accession>
<evidence type="ECO:0000256" key="5">
    <source>
        <dbReference type="ARBA" id="ARBA00022692"/>
    </source>
</evidence>
<evidence type="ECO:0000313" key="13">
    <source>
        <dbReference type="Proteomes" id="UP000248631"/>
    </source>
</evidence>
<dbReference type="InterPro" id="IPR043604">
    <property type="entry name" value="DUF883_N"/>
</dbReference>
<evidence type="ECO:0000256" key="1">
    <source>
        <dbReference type="ARBA" id="ARBA00004377"/>
    </source>
</evidence>
<dbReference type="InterPro" id="IPR010279">
    <property type="entry name" value="YqjD/ElaB"/>
</dbReference>
<evidence type="ECO:0000259" key="9">
    <source>
        <dbReference type="Pfam" id="PF05957"/>
    </source>
</evidence>
<dbReference type="GO" id="GO:0005886">
    <property type="term" value="C:plasma membrane"/>
    <property type="evidence" value="ECO:0007669"/>
    <property type="project" value="UniProtKB-SubCell"/>
</dbReference>
<evidence type="ECO:0000259" key="10">
    <source>
        <dbReference type="Pfam" id="PF19029"/>
    </source>
</evidence>
<dbReference type="RefSeq" id="WP_044529642.1">
    <property type="nucleotide sequence ID" value="NZ_CP024996.1"/>
</dbReference>
<gene>
    <name evidence="12" type="ORF">RB24_25740</name>
    <name evidence="11" type="ORF">RC54_05365</name>
</gene>
<dbReference type="EMBL" id="CP024996">
    <property type="protein sequence ID" value="AYR23285.1"/>
    <property type="molecule type" value="Genomic_DNA"/>
</dbReference>
<evidence type="ECO:0000313" key="14">
    <source>
        <dbReference type="Proteomes" id="UP000269199"/>
    </source>
</evidence>
<keyword evidence="13" id="KW-1185">Reference proteome</keyword>
<reference evidence="12 13" key="1">
    <citation type="submission" date="2014-12" db="EMBL/GenBank/DDBJ databases">
        <title>Complete genome sequence of Herbaspirillum rubrisubalbicans Os38.</title>
        <authorList>
            <person name="Chen M."/>
            <person name="An Q."/>
        </authorList>
    </citation>
    <scope>NUCLEOTIDE SEQUENCE [LARGE SCALE GENOMIC DNA]</scope>
    <source>
        <strain evidence="12 13">Os38</strain>
    </source>
</reference>
<feature type="domain" description="DUF883" evidence="9">
    <location>
        <begin position="9"/>
        <end position="58"/>
    </location>
</feature>
<dbReference type="AlphaFoldDB" id="A0AAD0XGA3"/>
<dbReference type="Proteomes" id="UP000269199">
    <property type="component" value="Chromosome"/>
</dbReference>
<sequence>MQTTKFKTVRSDVQSLLQQAQDMFAEAATATGAKADELRAGAQALLEQALNTAQDAQAAVVDTSRQIVTSTDDYVHSNPWRAVVIGTGIGLLVGLAVGRCADRS</sequence>
<dbReference type="Proteomes" id="UP000248631">
    <property type="component" value="Unassembled WGS sequence"/>
</dbReference>
<keyword evidence="3" id="KW-1003">Cell membrane</keyword>
<keyword evidence="4" id="KW-0997">Cell inner membrane</keyword>
<keyword evidence="7" id="KW-0472">Membrane</keyword>
<keyword evidence="8" id="KW-0175">Coiled coil</keyword>
<protein>
    <submittedName>
        <fullName evidence="11">DUF883 domain-containing protein</fullName>
    </submittedName>
</protein>
<feature type="coiled-coil region" evidence="8">
    <location>
        <begin position="39"/>
        <end position="66"/>
    </location>
</feature>
<evidence type="ECO:0000256" key="3">
    <source>
        <dbReference type="ARBA" id="ARBA00022475"/>
    </source>
</evidence>
<feature type="domain" description="DUF883" evidence="10">
    <location>
        <begin position="71"/>
        <end position="97"/>
    </location>
</feature>
<organism evidence="11 14">
    <name type="scientific">Herbaspirillum rubrisubalbicans</name>
    <dbReference type="NCBI Taxonomy" id="80842"/>
    <lineage>
        <taxon>Bacteria</taxon>
        <taxon>Pseudomonadati</taxon>
        <taxon>Pseudomonadota</taxon>
        <taxon>Betaproteobacteria</taxon>
        <taxon>Burkholderiales</taxon>
        <taxon>Oxalobacteraceae</taxon>
        <taxon>Herbaspirillum</taxon>
    </lineage>
</organism>
<dbReference type="Pfam" id="PF19029">
    <property type="entry name" value="DUF883_C"/>
    <property type="match status" value="1"/>
</dbReference>
<reference evidence="11 14" key="2">
    <citation type="submission" date="2017-11" db="EMBL/GenBank/DDBJ databases">
        <title>Complete genome sequence of Herbaspirillum rubrisubalbicans DSM 11543.</title>
        <authorList>
            <person name="Chen M."/>
            <person name="An Q."/>
        </authorList>
    </citation>
    <scope>NUCLEOTIDE SEQUENCE [LARGE SCALE GENOMIC DNA]</scope>
    <source>
        <strain evidence="11 14">DSM 11543</strain>
    </source>
</reference>
<evidence type="ECO:0000256" key="2">
    <source>
        <dbReference type="ARBA" id="ARBA00010423"/>
    </source>
</evidence>
<keyword evidence="6" id="KW-1133">Transmembrane helix</keyword>
<evidence type="ECO:0000313" key="12">
    <source>
        <dbReference type="EMBL" id="RAM61337.1"/>
    </source>
</evidence>
<dbReference type="GO" id="GO:0043022">
    <property type="term" value="F:ribosome binding"/>
    <property type="evidence" value="ECO:0007669"/>
    <property type="project" value="InterPro"/>
</dbReference>
<proteinExistence type="inferred from homology"/>
<name>A0AAD0XGA3_9BURK</name>
<dbReference type="InterPro" id="IPR043605">
    <property type="entry name" value="DUF883_C"/>
</dbReference>
<evidence type="ECO:0000313" key="11">
    <source>
        <dbReference type="EMBL" id="AYR23285.1"/>
    </source>
</evidence>
<evidence type="ECO:0000256" key="4">
    <source>
        <dbReference type="ARBA" id="ARBA00022519"/>
    </source>
</evidence>
<dbReference type="EMBL" id="JUGD01000041">
    <property type="protein sequence ID" value="RAM61337.1"/>
    <property type="molecule type" value="Genomic_DNA"/>
</dbReference>
<dbReference type="Pfam" id="PF05957">
    <property type="entry name" value="DUF883"/>
    <property type="match status" value="1"/>
</dbReference>